<dbReference type="EMBL" id="MCFA01000456">
    <property type="protein sequence ID" value="ORX91511.1"/>
    <property type="molecule type" value="Genomic_DNA"/>
</dbReference>
<dbReference type="AlphaFoldDB" id="A0A1Y1Y0I0"/>
<dbReference type="Proteomes" id="UP000193144">
    <property type="component" value="Unassembled WGS sequence"/>
</dbReference>
<keyword evidence="1" id="KW-0732">Signal</keyword>
<evidence type="ECO:0000313" key="3">
    <source>
        <dbReference type="Proteomes" id="UP000193144"/>
    </source>
</evidence>
<evidence type="ECO:0000256" key="1">
    <source>
        <dbReference type="SAM" id="SignalP"/>
    </source>
</evidence>
<keyword evidence="3" id="KW-1185">Reference proteome</keyword>
<proteinExistence type="predicted"/>
<comment type="caution">
    <text evidence="2">The sequence shown here is derived from an EMBL/GenBank/DDBJ whole genome shotgun (WGS) entry which is preliminary data.</text>
</comment>
<accession>A0A1Y1Y0I0</accession>
<reference evidence="2 3" key="1">
    <citation type="submission" date="2016-07" db="EMBL/GenBank/DDBJ databases">
        <title>Pervasive Adenine N6-methylation of Active Genes in Fungi.</title>
        <authorList>
            <consortium name="DOE Joint Genome Institute"/>
            <person name="Mondo S.J."/>
            <person name="Dannebaum R.O."/>
            <person name="Kuo R.C."/>
            <person name="Labutti K."/>
            <person name="Haridas S."/>
            <person name="Kuo A."/>
            <person name="Salamov A."/>
            <person name="Ahrendt S.R."/>
            <person name="Lipzen A."/>
            <person name="Sullivan W."/>
            <person name="Andreopoulos W.B."/>
            <person name="Clum A."/>
            <person name="Lindquist E."/>
            <person name="Daum C."/>
            <person name="Ramamoorthy G.K."/>
            <person name="Gryganskyi A."/>
            <person name="Culley D."/>
            <person name="Magnuson J.K."/>
            <person name="James T.Y."/>
            <person name="O'Malley M.A."/>
            <person name="Stajich J.E."/>
            <person name="Spatafora J.W."/>
            <person name="Visel A."/>
            <person name="Grigoriev I.V."/>
        </authorList>
    </citation>
    <scope>NUCLEOTIDE SEQUENCE [LARGE SCALE GENOMIC DNA]</scope>
    <source>
        <strain evidence="2 3">CBS 115471</strain>
    </source>
</reference>
<gene>
    <name evidence="2" type="ORF">BCR34DRAFT_608987</name>
</gene>
<name>A0A1Y1Y0I0_9PLEO</name>
<feature type="signal peptide" evidence="1">
    <location>
        <begin position="1"/>
        <end position="20"/>
    </location>
</feature>
<evidence type="ECO:0000313" key="2">
    <source>
        <dbReference type="EMBL" id="ORX91511.1"/>
    </source>
</evidence>
<feature type="chain" id="PRO_5012327425" evidence="1">
    <location>
        <begin position="21"/>
        <end position="58"/>
    </location>
</feature>
<organism evidence="2 3">
    <name type="scientific">Clohesyomyces aquaticus</name>
    <dbReference type="NCBI Taxonomy" id="1231657"/>
    <lineage>
        <taxon>Eukaryota</taxon>
        <taxon>Fungi</taxon>
        <taxon>Dikarya</taxon>
        <taxon>Ascomycota</taxon>
        <taxon>Pezizomycotina</taxon>
        <taxon>Dothideomycetes</taxon>
        <taxon>Pleosporomycetidae</taxon>
        <taxon>Pleosporales</taxon>
        <taxon>Lindgomycetaceae</taxon>
        <taxon>Clohesyomyces</taxon>
    </lineage>
</organism>
<protein>
    <submittedName>
        <fullName evidence="2">Uncharacterized protein</fullName>
    </submittedName>
</protein>
<sequence length="58" mass="6461">MFILILGLQLNLIILEESWGGGFNRVSNPQVTETIDKLLHSPVSPVVGLMLRTYMASF</sequence>